<evidence type="ECO:0000259" key="7">
    <source>
        <dbReference type="Pfam" id="PF08281"/>
    </source>
</evidence>
<dbReference type="InterPro" id="IPR013324">
    <property type="entry name" value="RNA_pol_sigma_r3/r4-like"/>
</dbReference>
<feature type="domain" description="RNA polymerase sigma factor 70 region 4 type 2" evidence="7">
    <location>
        <begin position="156"/>
        <end position="204"/>
    </location>
</feature>
<dbReference type="RefSeq" id="WP_173493051.1">
    <property type="nucleotide sequence ID" value="NZ_CP054056.1"/>
</dbReference>
<keyword evidence="9" id="KW-1185">Reference proteome</keyword>
<dbReference type="PANTHER" id="PTHR43133">
    <property type="entry name" value="RNA POLYMERASE ECF-TYPE SIGMA FACTO"/>
    <property type="match status" value="1"/>
</dbReference>
<evidence type="ECO:0000256" key="3">
    <source>
        <dbReference type="ARBA" id="ARBA00023082"/>
    </source>
</evidence>
<keyword evidence="2" id="KW-0805">Transcription regulation</keyword>
<dbReference type="GO" id="GO:0003677">
    <property type="term" value="F:DNA binding"/>
    <property type="evidence" value="ECO:0007669"/>
    <property type="project" value="UniProtKB-KW"/>
</dbReference>
<dbReference type="PANTHER" id="PTHR43133:SF8">
    <property type="entry name" value="RNA POLYMERASE SIGMA FACTOR HI_1459-RELATED"/>
    <property type="match status" value="1"/>
</dbReference>
<dbReference type="Gene3D" id="1.10.1740.10">
    <property type="match status" value="1"/>
</dbReference>
<evidence type="ECO:0000313" key="8">
    <source>
        <dbReference type="EMBL" id="QKJ24752.1"/>
    </source>
</evidence>
<evidence type="ECO:0000259" key="6">
    <source>
        <dbReference type="Pfam" id="PF04542"/>
    </source>
</evidence>
<accession>A0A7D4TJN5</accession>
<dbReference type="InterPro" id="IPR013325">
    <property type="entry name" value="RNA_pol_sigma_r2"/>
</dbReference>
<evidence type="ECO:0000256" key="5">
    <source>
        <dbReference type="ARBA" id="ARBA00023163"/>
    </source>
</evidence>
<evidence type="ECO:0000256" key="4">
    <source>
        <dbReference type="ARBA" id="ARBA00023125"/>
    </source>
</evidence>
<comment type="similarity">
    <text evidence="1">Belongs to the sigma-70 factor family. ECF subfamily.</text>
</comment>
<gene>
    <name evidence="8" type="ORF">HRU87_00630</name>
</gene>
<dbReference type="InterPro" id="IPR014284">
    <property type="entry name" value="RNA_pol_sigma-70_dom"/>
</dbReference>
<dbReference type="InterPro" id="IPR039425">
    <property type="entry name" value="RNA_pol_sigma-70-like"/>
</dbReference>
<dbReference type="NCBIfam" id="TIGR02937">
    <property type="entry name" value="sigma70-ECF"/>
    <property type="match status" value="1"/>
</dbReference>
<dbReference type="GO" id="GO:0006352">
    <property type="term" value="P:DNA-templated transcription initiation"/>
    <property type="evidence" value="ECO:0007669"/>
    <property type="project" value="InterPro"/>
</dbReference>
<organism evidence="8 9">
    <name type="scientific">Aquiluna borgnonia</name>
    <dbReference type="NCBI Taxonomy" id="2499157"/>
    <lineage>
        <taxon>Bacteria</taxon>
        <taxon>Bacillati</taxon>
        <taxon>Actinomycetota</taxon>
        <taxon>Actinomycetes</taxon>
        <taxon>Micrococcales</taxon>
        <taxon>Microbacteriaceae</taxon>
        <taxon>Luna cluster</taxon>
        <taxon>Luna-1 subcluster</taxon>
        <taxon>Aquiluna</taxon>
    </lineage>
</organism>
<keyword evidence="5" id="KW-0804">Transcription</keyword>
<dbReference type="KEGG" id="aqg:HRU87_00630"/>
<dbReference type="AlphaFoldDB" id="A0A7D4TJN5"/>
<evidence type="ECO:0000256" key="2">
    <source>
        <dbReference type="ARBA" id="ARBA00023015"/>
    </source>
</evidence>
<dbReference type="InterPro" id="IPR007627">
    <property type="entry name" value="RNA_pol_sigma70_r2"/>
</dbReference>
<keyword evidence="4" id="KW-0238">DNA-binding</keyword>
<dbReference type="SUPFAM" id="SSF88946">
    <property type="entry name" value="Sigma2 domain of RNA polymerase sigma factors"/>
    <property type="match status" value="1"/>
</dbReference>
<dbReference type="InterPro" id="IPR013249">
    <property type="entry name" value="RNA_pol_sigma70_r4_t2"/>
</dbReference>
<proteinExistence type="inferred from homology"/>
<dbReference type="InterPro" id="IPR036388">
    <property type="entry name" value="WH-like_DNA-bd_sf"/>
</dbReference>
<sequence>MANQNPNEDLYAEDPLEQLLDQESDEEFGLPEFKDHFADSLTPAVLKDWTAKDFASIYVRFRPHLERHAKRFLVNPSQVEEVVQDAFLYLMTTLPELDSELGVLKFLKWKVRLLCLDVIRANSRASFAPIDEQPEFAAKLPEMSEGLEHADDAAIVSLALAKLQPRQREALIATLYEEKSTEVVAAQMGLTENAFRQLLFRSRASFKKALVGEAETQGKSISQILSIAARKAAAESGKYISAAGAFLLVLAIAIGVVPNLSGQTQQIIAASEPTPVAEQPVEPAAPAEEPAAIESTEVAEEVVTEVAAEETEVFVAQVASVVSAPAAEATEVSKVDPNIQAMQTQLGRLAVKTLSSASQTQASSQQIAPSGTLTLTNDKGLSANVAYDLGTEAGIQFTWFSITVRGNTFAAVPKVDFAEKKVDESGITTLSYISTDLLIGDTEGKFGYLAIEDSQVSRSGVQIVIKVDPQGNLISSSLNLTPRS</sequence>
<dbReference type="Proteomes" id="UP000501003">
    <property type="component" value="Chromosome"/>
</dbReference>
<dbReference type="Gene3D" id="1.10.10.10">
    <property type="entry name" value="Winged helix-like DNA-binding domain superfamily/Winged helix DNA-binding domain"/>
    <property type="match status" value="1"/>
</dbReference>
<keyword evidence="3" id="KW-0731">Sigma factor</keyword>
<evidence type="ECO:0000256" key="1">
    <source>
        <dbReference type="ARBA" id="ARBA00010641"/>
    </source>
</evidence>
<evidence type="ECO:0000313" key="9">
    <source>
        <dbReference type="Proteomes" id="UP000501003"/>
    </source>
</evidence>
<dbReference type="Pfam" id="PF04542">
    <property type="entry name" value="Sigma70_r2"/>
    <property type="match status" value="1"/>
</dbReference>
<dbReference type="SUPFAM" id="SSF88659">
    <property type="entry name" value="Sigma3 and sigma4 domains of RNA polymerase sigma factors"/>
    <property type="match status" value="1"/>
</dbReference>
<protein>
    <submittedName>
        <fullName evidence="8">Sigma-70 family RNA polymerase sigma factor</fullName>
    </submittedName>
</protein>
<reference evidence="8 9" key="1">
    <citation type="submission" date="2020-05" db="EMBL/GenBank/DDBJ databases">
        <title>Aquirufa sp. strain 15G-AUS-rot a new Aquirufa species.</title>
        <authorList>
            <person name="Pitt A."/>
            <person name="Hahn M.W."/>
        </authorList>
    </citation>
    <scope>NUCLEOTIDE SEQUENCE [LARGE SCALE GENOMIC DNA]</scope>
    <source>
        <strain evidence="8 9">15G-AUS-rot</strain>
    </source>
</reference>
<dbReference type="Pfam" id="PF08281">
    <property type="entry name" value="Sigma70_r4_2"/>
    <property type="match status" value="1"/>
</dbReference>
<dbReference type="EMBL" id="CP054056">
    <property type="protein sequence ID" value="QKJ24752.1"/>
    <property type="molecule type" value="Genomic_DNA"/>
</dbReference>
<dbReference type="CDD" id="cd06171">
    <property type="entry name" value="Sigma70_r4"/>
    <property type="match status" value="1"/>
</dbReference>
<feature type="domain" description="RNA polymerase sigma-70 region 2" evidence="6">
    <location>
        <begin position="58"/>
        <end position="124"/>
    </location>
</feature>
<dbReference type="GO" id="GO:0016987">
    <property type="term" value="F:sigma factor activity"/>
    <property type="evidence" value="ECO:0007669"/>
    <property type="project" value="UniProtKB-KW"/>
</dbReference>
<name>A0A7D4TJN5_9MICO</name>